<gene>
    <name evidence="1" type="ORF">B0H99_10739</name>
</gene>
<keyword evidence="2" id="KW-1185">Reference proteome</keyword>
<dbReference type="OrthoDB" id="1797983at2"/>
<comment type="caution">
    <text evidence="1">The sequence shown here is derived from an EMBL/GenBank/DDBJ whole genome shotgun (WGS) entry which is preliminary data.</text>
</comment>
<dbReference type="EMBL" id="PYAT01000007">
    <property type="protein sequence ID" value="PSL36218.1"/>
    <property type="molecule type" value="Genomic_DNA"/>
</dbReference>
<proteinExistence type="predicted"/>
<sequence>MNFRFLFLALILIGLSLIMGCSEISDTSEKADNDSEIKEVSNLDASLKDAIPKPPSLTVFVGEKTIRPSLGTYSWSVDYGDGTASGIEADSFAPPELVKGSRSMQVTADTPIELVFGEQPESYIVRIWDNDNNVVNSSKEGVLSGKGKTVYEVLAHWEQGTASYVFSLDVE</sequence>
<name>A0A2P8GQH0_9BACL</name>
<dbReference type="RefSeq" id="WP_106533594.1">
    <property type="nucleotide sequence ID" value="NZ_PYAT01000007.1"/>
</dbReference>
<evidence type="ECO:0000313" key="2">
    <source>
        <dbReference type="Proteomes" id="UP000242682"/>
    </source>
</evidence>
<organism evidence="1 2">
    <name type="scientific">Planomicrobium soli</name>
    <dbReference type="NCBI Taxonomy" id="1176648"/>
    <lineage>
        <taxon>Bacteria</taxon>
        <taxon>Bacillati</taxon>
        <taxon>Bacillota</taxon>
        <taxon>Bacilli</taxon>
        <taxon>Bacillales</taxon>
        <taxon>Caryophanaceae</taxon>
        <taxon>Planomicrobium</taxon>
    </lineage>
</organism>
<accession>A0A2P8GQH0</accession>
<dbReference type="PROSITE" id="PS51257">
    <property type="entry name" value="PROKAR_LIPOPROTEIN"/>
    <property type="match status" value="1"/>
</dbReference>
<dbReference type="AlphaFoldDB" id="A0A2P8GQH0"/>
<reference evidence="1 2" key="1">
    <citation type="submission" date="2018-03" db="EMBL/GenBank/DDBJ databases">
        <title>Genomic Encyclopedia of Type Strains, Phase III (KMG-III): the genomes of soil and plant-associated and newly described type strains.</title>
        <authorList>
            <person name="Whitman W."/>
        </authorList>
    </citation>
    <scope>NUCLEOTIDE SEQUENCE [LARGE SCALE GENOMIC DNA]</scope>
    <source>
        <strain evidence="1 2">CGMCC 1.12259</strain>
    </source>
</reference>
<protein>
    <submittedName>
        <fullName evidence="1">Uncharacterized protein</fullName>
    </submittedName>
</protein>
<evidence type="ECO:0000313" key="1">
    <source>
        <dbReference type="EMBL" id="PSL36218.1"/>
    </source>
</evidence>
<dbReference type="Proteomes" id="UP000242682">
    <property type="component" value="Unassembled WGS sequence"/>
</dbReference>